<name>A0A5N6V376_ASPTM</name>
<evidence type="ECO:0008006" key="4">
    <source>
        <dbReference type="Google" id="ProtNLM"/>
    </source>
</evidence>
<dbReference type="EMBL" id="ML738608">
    <property type="protein sequence ID" value="KAE8164451.1"/>
    <property type="molecule type" value="Genomic_DNA"/>
</dbReference>
<accession>A0A5N6V376</accession>
<protein>
    <recommendedName>
        <fullName evidence="4">Secreted protein</fullName>
    </recommendedName>
</protein>
<proteinExistence type="predicted"/>
<dbReference type="AlphaFoldDB" id="A0A5N6V376"/>
<sequence length="77" mass="8237">MYFSRIISVTLLAALTTAAVLPSNSDVHAVEALRNNLERRDSQHVVQQAVRNAVTAAQMQAEQDAAADAAARPGHNL</sequence>
<feature type="chain" id="PRO_5024836817" description="Secreted protein" evidence="1">
    <location>
        <begin position="19"/>
        <end position="77"/>
    </location>
</feature>
<evidence type="ECO:0000313" key="2">
    <source>
        <dbReference type="EMBL" id="KAE8164451.1"/>
    </source>
</evidence>
<dbReference type="OrthoDB" id="10485204at2759"/>
<organism evidence="2 3">
    <name type="scientific">Aspergillus tamarii</name>
    <dbReference type="NCBI Taxonomy" id="41984"/>
    <lineage>
        <taxon>Eukaryota</taxon>
        <taxon>Fungi</taxon>
        <taxon>Dikarya</taxon>
        <taxon>Ascomycota</taxon>
        <taxon>Pezizomycotina</taxon>
        <taxon>Eurotiomycetes</taxon>
        <taxon>Eurotiomycetidae</taxon>
        <taxon>Eurotiales</taxon>
        <taxon>Aspergillaceae</taxon>
        <taxon>Aspergillus</taxon>
        <taxon>Aspergillus subgen. Circumdati</taxon>
    </lineage>
</organism>
<gene>
    <name evidence="2" type="ORF">BDV40DRAFT_298477</name>
</gene>
<evidence type="ECO:0000313" key="3">
    <source>
        <dbReference type="Proteomes" id="UP000326950"/>
    </source>
</evidence>
<keyword evidence="1" id="KW-0732">Signal</keyword>
<evidence type="ECO:0000256" key="1">
    <source>
        <dbReference type="SAM" id="SignalP"/>
    </source>
</evidence>
<feature type="signal peptide" evidence="1">
    <location>
        <begin position="1"/>
        <end position="18"/>
    </location>
</feature>
<dbReference type="Proteomes" id="UP000326950">
    <property type="component" value="Unassembled WGS sequence"/>
</dbReference>
<reference evidence="2 3" key="1">
    <citation type="submission" date="2019-04" db="EMBL/GenBank/DDBJ databases">
        <title>Friends and foes A comparative genomics study of 23 Aspergillus species from section Flavi.</title>
        <authorList>
            <consortium name="DOE Joint Genome Institute"/>
            <person name="Kjaerbolling I."/>
            <person name="Vesth T."/>
            <person name="Frisvad J.C."/>
            <person name="Nybo J.L."/>
            <person name="Theobald S."/>
            <person name="Kildgaard S."/>
            <person name="Isbrandt T."/>
            <person name="Kuo A."/>
            <person name="Sato A."/>
            <person name="Lyhne E.K."/>
            <person name="Kogle M.E."/>
            <person name="Wiebenga A."/>
            <person name="Kun R.S."/>
            <person name="Lubbers R.J."/>
            <person name="Makela M.R."/>
            <person name="Barry K."/>
            <person name="Chovatia M."/>
            <person name="Clum A."/>
            <person name="Daum C."/>
            <person name="Haridas S."/>
            <person name="He G."/>
            <person name="LaButti K."/>
            <person name="Lipzen A."/>
            <person name="Mondo S."/>
            <person name="Riley R."/>
            <person name="Salamov A."/>
            <person name="Simmons B.A."/>
            <person name="Magnuson J.K."/>
            <person name="Henrissat B."/>
            <person name="Mortensen U.H."/>
            <person name="Larsen T.O."/>
            <person name="Devries R.P."/>
            <person name="Grigoriev I.V."/>
            <person name="Machida M."/>
            <person name="Baker S.E."/>
            <person name="Andersen M.R."/>
        </authorList>
    </citation>
    <scope>NUCLEOTIDE SEQUENCE [LARGE SCALE GENOMIC DNA]</scope>
    <source>
        <strain evidence="2 3">CBS 117626</strain>
    </source>
</reference>
<keyword evidence="3" id="KW-1185">Reference proteome</keyword>